<keyword evidence="3" id="KW-1185">Reference proteome</keyword>
<organism evidence="2 3">
    <name type="scientific">Fukomys damarensis</name>
    <name type="common">Damaraland mole rat</name>
    <name type="synonym">Cryptomys damarensis</name>
    <dbReference type="NCBI Taxonomy" id="885580"/>
    <lineage>
        <taxon>Eukaryota</taxon>
        <taxon>Metazoa</taxon>
        <taxon>Chordata</taxon>
        <taxon>Craniata</taxon>
        <taxon>Vertebrata</taxon>
        <taxon>Euteleostomi</taxon>
        <taxon>Mammalia</taxon>
        <taxon>Eutheria</taxon>
        <taxon>Euarchontoglires</taxon>
        <taxon>Glires</taxon>
        <taxon>Rodentia</taxon>
        <taxon>Hystricomorpha</taxon>
        <taxon>Bathyergidae</taxon>
        <taxon>Fukomys</taxon>
    </lineage>
</organism>
<dbReference type="Proteomes" id="UP000028990">
    <property type="component" value="Unassembled WGS sequence"/>
</dbReference>
<protein>
    <submittedName>
        <fullName evidence="2">Uncharacterized protein</fullName>
    </submittedName>
</protein>
<dbReference type="EMBL" id="KN121670">
    <property type="protein sequence ID" value="KFO35656.1"/>
    <property type="molecule type" value="Genomic_DNA"/>
</dbReference>
<accession>A0A091EJH6</accession>
<evidence type="ECO:0000256" key="1">
    <source>
        <dbReference type="SAM" id="MobiDB-lite"/>
    </source>
</evidence>
<reference evidence="2 3" key="1">
    <citation type="submission" date="2013-11" db="EMBL/GenBank/DDBJ databases">
        <title>The Damaraland mole rat (Fukomys damarensis) genome and evolution of African mole rats.</title>
        <authorList>
            <person name="Gladyshev V.N."/>
            <person name="Fang X."/>
        </authorList>
    </citation>
    <scope>NUCLEOTIDE SEQUENCE [LARGE SCALE GENOMIC DNA]</scope>
    <source>
        <tissue evidence="2">Liver</tissue>
    </source>
</reference>
<feature type="region of interest" description="Disordered" evidence="1">
    <location>
        <begin position="54"/>
        <end position="148"/>
    </location>
</feature>
<feature type="compositionally biased region" description="Basic and acidic residues" evidence="1">
    <location>
        <begin position="75"/>
        <end position="84"/>
    </location>
</feature>
<feature type="compositionally biased region" description="Basic residues" evidence="1">
    <location>
        <begin position="139"/>
        <end position="148"/>
    </location>
</feature>
<feature type="compositionally biased region" description="Basic and acidic residues" evidence="1">
    <location>
        <begin position="111"/>
        <end position="121"/>
    </location>
</feature>
<proteinExistence type="predicted"/>
<gene>
    <name evidence="2" type="ORF">H920_02885</name>
</gene>
<name>A0A091EJH6_FUKDA</name>
<evidence type="ECO:0000313" key="3">
    <source>
        <dbReference type="Proteomes" id="UP000028990"/>
    </source>
</evidence>
<feature type="region of interest" description="Disordered" evidence="1">
    <location>
        <begin position="1"/>
        <end position="32"/>
    </location>
</feature>
<feature type="compositionally biased region" description="Polar residues" evidence="1">
    <location>
        <begin position="1"/>
        <end position="28"/>
    </location>
</feature>
<evidence type="ECO:0000313" key="2">
    <source>
        <dbReference type="EMBL" id="KFO35656.1"/>
    </source>
</evidence>
<dbReference type="AlphaFoldDB" id="A0A091EJH6"/>
<sequence length="148" mass="17034">MESGQAMESKTDNSSSDPWISTPRSSTHFLDCPPGFTQQQWCRHQHERPAELRSQADWFWEPGDQARPRSTAEVAYEREPDSRAMQRSSFPRAADRDRGDAFEPAALQRPLESRTAIRHELQPPPRAAASVKEEDPARPWRRNPKRAK</sequence>